<feature type="domain" description="Type III secretion system flagellar brake protein YcgR PilZN" evidence="2">
    <location>
        <begin position="18"/>
        <end position="101"/>
    </location>
</feature>
<dbReference type="Pfam" id="PF07238">
    <property type="entry name" value="PilZ"/>
    <property type="match status" value="1"/>
</dbReference>
<proteinExistence type="predicted"/>
<gene>
    <name evidence="3" type="ORF">SAMN04490355_101541</name>
</gene>
<evidence type="ECO:0000259" key="1">
    <source>
        <dbReference type="Pfam" id="PF07238"/>
    </source>
</evidence>
<dbReference type="InterPro" id="IPR009926">
    <property type="entry name" value="T3SS_YcgR_PilZN"/>
</dbReference>
<dbReference type="STRING" id="1123291.SAMN04490355_101541"/>
<dbReference type="InterPro" id="IPR009875">
    <property type="entry name" value="PilZ_domain"/>
</dbReference>
<dbReference type="AlphaFoldDB" id="A0A1I4K1Q5"/>
<dbReference type="GO" id="GO:0035438">
    <property type="term" value="F:cyclic-di-GMP binding"/>
    <property type="evidence" value="ECO:0007669"/>
    <property type="project" value="InterPro"/>
</dbReference>
<organism evidence="3 4">
    <name type="scientific">Pelosinus propionicus DSM 13327</name>
    <dbReference type="NCBI Taxonomy" id="1123291"/>
    <lineage>
        <taxon>Bacteria</taxon>
        <taxon>Bacillati</taxon>
        <taxon>Bacillota</taxon>
        <taxon>Negativicutes</taxon>
        <taxon>Selenomonadales</taxon>
        <taxon>Sporomusaceae</taxon>
        <taxon>Pelosinus</taxon>
    </lineage>
</organism>
<evidence type="ECO:0000313" key="3">
    <source>
        <dbReference type="EMBL" id="SFL72453.1"/>
    </source>
</evidence>
<keyword evidence="4" id="KW-1185">Reference proteome</keyword>
<dbReference type="Pfam" id="PF12945">
    <property type="entry name" value="PilZNR"/>
    <property type="match status" value="1"/>
</dbReference>
<evidence type="ECO:0000259" key="2">
    <source>
        <dbReference type="Pfam" id="PF12945"/>
    </source>
</evidence>
<keyword evidence="3" id="KW-0966">Cell projection</keyword>
<accession>A0A1I4K1Q5</accession>
<dbReference type="Gene3D" id="2.40.10.220">
    <property type="entry name" value="predicted glycosyltransferase like domains"/>
    <property type="match status" value="1"/>
</dbReference>
<sequence>MSLCSKEERLISLEQIVKVNQRLEIMLSQNNNTPRFTSRIEEITSSEMVIAMPMQKGRPIFLESGRGFYGKIITESGVYIFKSKFMSKRMYPLPVWIVTMPYEIEKTQQRAFVRFDVSQPLQIEYFLEEDAEEATSLKVMTRDLSGGGLQAICEQSIKIGTKVTLRLTLPEEGDLEVDGEVIRVQKPQEDRQLFWISIKFVDTRNIVRDKISRFIFKKQLEHRQRGL</sequence>
<protein>
    <submittedName>
        <fullName evidence="3">C-di-GMP-binding flagellar brake protein YcgR, contains PilZNR and PilZ domains</fullName>
    </submittedName>
</protein>
<feature type="domain" description="PilZ" evidence="1">
    <location>
        <begin position="108"/>
        <end position="216"/>
    </location>
</feature>
<evidence type="ECO:0000313" key="4">
    <source>
        <dbReference type="Proteomes" id="UP000199520"/>
    </source>
</evidence>
<dbReference type="Proteomes" id="UP000199520">
    <property type="component" value="Unassembled WGS sequence"/>
</dbReference>
<keyword evidence="3" id="KW-0969">Cilium</keyword>
<dbReference type="SUPFAM" id="SSF141371">
    <property type="entry name" value="PilZ domain-like"/>
    <property type="match status" value="1"/>
</dbReference>
<name>A0A1I4K1Q5_9FIRM</name>
<keyword evidence="3" id="KW-0282">Flagellum</keyword>
<dbReference type="EMBL" id="FOTS01000015">
    <property type="protein sequence ID" value="SFL72453.1"/>
    <property type="molecule type" value="Genomic_DNA"/>
</dbReference>
<reference evidence="4" key="1">
    <citation type="submission" date="2016-10" db="EMBL/GenBank/DDBJ databases">
        <authorList>
            <person name="Varghese N."/>
            <person name="Submissions S."/>
        </authorList>
    </citation>
    <scope>NUCLEOTIDE SEQUENCE [LARGE SCALE GENOMIC DNA]</scope>
    <source>
        <strain evidence="4">DSM 13327</strain>
    </source>
</reference>